<keyword evidence="7" id="KW-1185">Reference proteome</keyword>
<dbReference type="InterPro" id="IPR009056">
    <property type="entry name" value="Cyt_c-like_dom"/>
</dbReference>
<comment type="caution">
    <text evidence="6">The sequence shown here is derived from an EMBL/GenBank/DDBJ whole genome shotgun (WGS) entry which is preliminary data.</text>
</comment>
<evidence type="ECO:0000256" key="1">
    <source>
        <dbReference type="ARBA" id="ARBA00022617"/>
    </source>
</evidence>
<dbReference type="GO" id="GO:0009055">
    <property type="term" value="F:electron transfer activity"/>
    <property type="evidence" value="ECO:0007669"/>
    <property type="project" value="InterPro"/>
</dbReference>
<dbReference type="PROSITE" id="PS51257">
    <property type="entry name" value="PROKAR_LIPOPROTEIN"/>
    <property type="match status" value="1"/>
</dbReference>
<evidence type="ECO:0000256" key="4">
    <source>
        <dbReference type="PROSITE-ProRule" id="PRU00433"/>
    </source>
</evidence>
<reference evidence="6 7" key="1">
    <citation type="submission" date="2018-04" db="EMBL/GenBank/DDBJ databases">
        <title>Pelagivirga bohaiensis gen. nov., sp. nov., a bacterium isolated from the Bohai Sea.</title>
        <authorList>
            <person name="Ji X."/>
        </authorList>
    </citation>
    <scope>NUCLEOTIDE SEQUENCE [LARGE SCALE GENOMIC DNA]</scope>
    <source>
        <strain evidence="6 7">BH-SD16</strain>
    </source>
</reference>
<dbReference type="RefSeq" id="WP_108640700.1">
    <property type="nucleotide sequence ID" value="NZ_QCYG01000005.1"/>
</dbReference>
<keyword evidence="2 4" id="KW-0479">Metal-binding</keyword>
<name>A0A2T7FWJ8_9RHOB</name>
<dbReference type="Proteomes" id="UP000244817">
    <property type="component" value="Unassembled WGS sequence"/>
</dbReference>
<evidence type="ECO:0000313" key="6">
    <source>
        <dbReference type="EMBL" id="PVA06539.1"/>
    </source>
</evidence>
<proteinExistence type="predicted"/>
<organism evidence="6 7">
    <name type="scientific">Thalassorhabdomicrobium marinisediminis</name>
    <dbReference type="NCBI Taxonomy" id="2170577"/>
    <lineage>
        <taxon>Bacteria</taxon>
        <taxon>Pseudomonadati</taxon>
        <taxon>Pseudomonadota</taxon>
        <taxon>Alphaproteobacteria</taxon>
        <taxon>Rhodobacterales</taxon>
        <taxon>Paracoccaceae</taxon>
        <taxon>Thalassorhabdomicrobium</taxon>
    </lineage>
</organism>
<protein>
    <submittedName>
        <fullName evidence="6">Cytochrome C</fullName>
    </submittedName>
</protein>
<sequence length="135" mass="13891">MKLSKIMGPMLAALTLGACVEQELDVSAEAGEVLFQSNCAACHGADARGGAAAALFATPPDLTGLAANSGGVFPRDYVMGVIDGYHRDPAFSAAMPEFGAGDMGPTVIVERDGLGTPVPARLLAITSWLEVVQRE</sequence>
<evidence type="ECO:0000313" key="7">
    <source>
        <dbReference type="Proteomes" id="UP000244817"/>
    </source>
</evidence>
<dbReference type="EMBL" id="QCYG01000005">
    <property type="protein sequence ID" value="PVA06539.1"/>
    <property type="molecule type" value="Genomic_DNA"/>
</dbReference>
<evidence type="ECO:0000256" key="3">
    <source>
        <dbReference type="ARBA" id="ARBA00023004"/>
    </source>
</evidence>
<dbReference type="GO" id="GO:0020037">
    <property type="term" value="F:heme binding"/>
    <property type="evidence" value="ECO:0007669"/>
    <property type="project" value="InterPro"/>
</dbReference>
<dbReference type="GO" id="GO:0046872">
    <property type="term" value="F:metal ion binding"/>
    <property type="evidence" value="ECO:0007669"/>
    <property type="project" value="UniProtKB-KW"/>
</dbReference>
<gene>
    <name evidence="6" type="ORF">DC363_08345</name>
</gene>
<dbReference type="OrthoDB" id="5514238at2"/>
<dbReference type="AlphaFoldDB" id="A0A2T7FWJ8"/>
<dbReference type="PROSITE" id="PS51007">
    <property type="entry name" value="CYTC"/>
    <property type="match status" value="1"/>
</dbReference>
<dbReference type="SUPFAM" id="SSF46626">
    <property type="entry name" value="Cytochrome c"/>
    <property type="match status" value="1"/>
</dbReference>
<keyword evidence="1 4" id="KW-0349">Heme</keyword>
<keyword evidence="3 4" id="KW-0408">Iron</keyword>
<dbReference type="Gene3D" id="1.10.760.10">
    <property type="entry name" value="Cytochrome c-like domain"/>
    <property type="match status" value="1"/>
</dbReference>
<evidence type="ECO:0000259" key="5">
    <source>
        <dbReference type="PROSITE" id="PS51007"/>
    </source>
</evidence>
<dbReference type="Pfam" id="PF13442">
    <property type="entry name" value="Cytochrome_CBB3"/>
    <property type="match status" value="1"/>
</dbReference>
<accession>A0A2T7FWJ8</accession>
<dbReference type="InterPro" id="IPR036909">
    <property type="entry name" value="Cyt_c-like_dom_sf"/>
</dbReference>
<evidence type="ECO:0000256" key="2">
    <source>
        <dbReference type="ARBA" id="ARBA00022723"/>
    </source>
</evidence>
<feature type="domain" description="Cytochrome c" evidence="5">
    <location>
        <begin position="26"/>
        <end position="133"/>
    </location>
</feature>